<gene>
    <name evidence="1" type="ORF">GALL_294200</name>
</gene>
<dbReference type="EMBL" id="MLJW01000361">
    <property type="protein sequence ID" value="OIQ88718.1"/>
    <property type="molecule type" value="Genomic_DNA"/>
</dbReference>
<dbReference type="InterPro" id="IPR003797">
    <property type="entry name" value="DegV"/>
</dbReference>
<dbReference type="InterPro" id="IPR043168">
    <property type="entry name" value="DegV_C"/>
</dbReference>
<protein>
    <submittedName>
        <fullName evidence="1">Uncharacterized protein</fullName>
    </submittedName>
</protein>
<dbReference type="Gene3D" id="3.30.1180.10">
    <property type="match status" value="1"/>
</dbReference>
<comment type="caution">
    <text evidence="1">The sequence shown here is derived from an EMBL/GenBank/DDBJ whole genome shotgun (WGS) entry which is preliminary data.</text>
</comment>
<dbReference type="AlphaFoldDB" id="A0A1J5QYE0"/>
<organism evidence="1">
    <name type="scientific">mine drainage metagenome</name>
    <dbReference type="NCBI Taxonomy" id="410659"/>
    <lineage>
        <taxon>unclassified sequences</taxon>
        <taxon>metagenomes</taxon>
        <taxon>ecological metagenomes</taxon>
    </lineage>
</organism>
<proteinExistence type="predicted"/>
<reference evidence="1" key="1">
    <citation type="submission" date="2016-10" db="EMBL/GenBank/DDBJ databases">
        <title>Sequence of Gallionella enrichment culture.</title>
        <authorList>
            <person name="Poehlein A."/>
            <person name="Muehling M."/>
            <person name="Daniel R."/>
        </authorList>
    </citation>
    <scope>NUCLEOTIDE SEQUENCE</scope>
</reference>
<sequence>MRASPHRDELLGFLSTRRDESDAERALPVDPRRAEHPATLVLVDSAADVPRSLSAHAALRVLPLALRLHGRRLRDARATSERLRRLDGARLRQARVELPDAAELAWRLHPNLALNADVLIALGDLLGDASAALQQMLAAHDAEIRELRASRGLPAKLALHRIDCGGAFAVPALHARVLVHELERGRRSADLVEIATKLPRATRQWLLPRTPRQLGDTLQGCAQPRLQPWRDACAGLTLLSGHPLLYGDADGLRCTARVRGWTRAVDALCAQVHDALRERSQLQISYDGSIAELTAHPAVDALRAHATRLGATLHVSHMSVASRVRAGAGAIAVALLDQDG</sequence>
<dbReference type="SUPFAM" id="SSF82549">
    <property type="entry name" value="DAK1/DegV-like"/>
    <property type="match status" value="1"/>
</dbReference>
<accession>A0A1J5QYE0</accession>
<name>A0A1J5QYE0_9ZZZZ</name>
<dbReference type="PROSITE" id="PS51482">
    <property type="entry name" value="DEGV"/>
    <property type="match status" value="1"/>
</dbReference>
<evidence type="ECO:0000313" key="1">
    <source>
        <dbReference type="EMBL" id="OIQ88718.1"/>
    </source>
</evidence>